<dbReference type="InterPro" id="IPR003593">
    <property type="entry name" value="AAA+_ATPase"/>
</dbReference>
<dbReference type="CDD" id="cd10147">
    <property type="entry name" value="Wzt_C-like"/>
    <property type="match status" value="1"/>
</dbReference>
<dbReference type="Gene3D" id="2.70.50.60">
    <property type="entry name" value="abc- transporter (atp binding component) like domain"/>
    <property type="match status" value="1"/>
</dbReference>
<evidence type="ECO:0000313" key="6">
    <source>
        <dbReference type="EMBL" id="BDA79197.1"/>
    </source>
</evidence>
<dbReference type="GO" id="GO:0005524">
    <property type="term" value="F:ATP binding"/>
    <property type="evidence" value="ECO:0007669"/>
    <property type="project" value="UniProtKB-KW"/>
</dbReference>
<dbReference type="Gene3D" id="3.40.50.300">
    <property type="entry name" value="P-loop containing nucleotide triphosphate hydrolases"/>
    <property type="match status" value="1"/>
</dbReference>
<dbReference type="PROSITE" id="PS00211">
    <property type="entry name" value="ABC_TRANSPORTER_1"/>
    <property type="match status" value="1"/>
</dbReference>
<dbReference type="PANTHER" id="PTHR46743:SF2">
    <property type="entry name" value="TEICHOIC ACIDS EXPORT ATP-BINDING PROTEIN TAGH"/>
    <property type="match status" value="1"/>
</dbReference>
<evidence type="ECO:0000256" key="3">
    <source>
        <dbReference type="ARBA" id="ARBA00022741"/>
    </source>
</evidence>
<name>A0ABM7UK49_9LEPT</name>
<evidence type="ECO:0000256" key="4">
    <source>
        <dbReference type="ARBA" id="ARBA00022840"/>
    </source>
</evidence>
<dbReference type="Pfam" id="PF14524">
    <property type="entry name" value="Wzt_C"/>
    <property type="match status" value="1"/>
</dbReference>
<evidence type="ECO:0000259" key="5">
    <source>
        <dbReference type="PROSITE" id="PS50893"/>
    </source>
</evidence>
<dbReference type="PROSITE" id="PS50893">
    <property type="entry name" value="ABC_TRANSPORTER_2"/>
    <property type="match status" value="1"/>
</dbReference>
<protein>
    <submittedName>
        <fullName evidence="6">ABC transporter ATP-binding protein</fullName>
    </submittedName>
</protein>
<keyword evidence="3" id="KW-0547">Nucleotide-binding</keyword>
<dbReference type="InterPro" id="IPR015860">
    <property type="entry name" value="ABC_transpr_TagH-like"/>
</dbReference>
<evidence type="ECO:0000313" key="7">
    <source>
        <dbReference type="Proteomes" id="UP000245263"/>
    </source>
</evidence>
<dbReference type="SMART" id="SM00382">
    <property type="entry name" value="AAA"/>
    <property type="match status" value="1"/>
</dbReference>
<keyword evidence="7" id="KW-1185">Reference proteome</keyword>
<organism evidence="6 7">
    <name type="scientific">Leptospira kobayashii</name>
    <dbReference type="NCBI Taxonomy" id="1917830"/>
    <lineage>
        <taxon>Bacteria</taxon>
        <taxon>Pseudomonadati</taxon>
        <taxon>Spirochaetota</taxon>
        <taxon>Spirochaetia</taxon>
        <taxon>Leptospirales</taxon>
        <taxon>Leptospiraceae</taxon>
        <taxon>Leptospira</taxon>
    </lineage>
</organism>
<accession>A0ABM7UK49</accession>
<gene>
    <name evidence="6" type="ORF">LPTSP3_g21270</name>
</gene>
<proteinExistence type="inferred from homology"/>
<keyword evidence="4 6" id="KW-0067">ATP-binding</keyword>
<dbReference type="InterPro" id="IPR003439">
    <property type="entry name" value="ABC_transporter-like_ATP-bd"/>
</dbReference>
<feature type="domain" description="ABC transporter" evidence="5">
    <location>
        <begin position="1"/>
        <end position="230"/>
    </location>
</feature>
<dbReference type="InterPro" id="IPR050683">
    <property type="entry name" value="Bact_Polysacc_Export_ATP-bd"/>
</dbReference>
<keyword evidence="2" id="KW-0813">Transport</keyword>
<dbReference type="Proteomes" id="UP000245263">
    <property type="component" value="Chromosome 1"/>
</dbReference>
<evidence type="ECO:0000256" key="1">
    <source>
        <dbReference type="ARBA" id="ARBA00005417"/>
    </source>
</evidence>
<dbReference type="EMBL" id="AP025028">
    <property type="protein sequence ID" value="BDA79197.1"/>
    <property type="molecule type" value="Genomic_DNA"/>
</dbReference>
<dbReference type="InterPro" id="IPR029439">
    <property type="entry name" value="Wzt_C"/>
</dbReference>
<sequence length="454" mass="50917">MLVSPISRFFPSLKGRKYFQEFWALKGINLEIKKGDSIGVLGRNGAGKSTLLQIIAGTLSPSEGDIDVQGKINALLELGSGFNPEFTGRENVFLNGSILGFSENQILNKFQEIEEFAQIGTFIDQPVKTYSSGMFVRLAFAVQALLEPEILIVDEALSVGDVFFQQKCHTLIEGLLNKGNTTFLFVTHDTGSVVKYCSKAIVLKEGEIFYEGDSTKASYIYYKIDSFKNVQMVNEYIEKIENANSGLNQNLRTDGKNSSVEIENWPSDSEFVFPANIKVNEVGLGEIELKSYIIKNHKGIATSQLTTGEEVTFYFKFKVNKKILRPCFAIFINTKENVTVYSKYDFQFKVNQGKADYLLPGDVVSVCYRLKLNLLPLEYSFGIVAGALPENELLNIESISMSRFSENLKYIYAATLDTLQVQNQNESLFLPFMGLCDLPGEFENHIIRNGELIK</sequence>
<dbReference type="InterPro" id="IPR027417">
    <property type="entry name" value="P-loop_NTPase"/>
</dbReference>
<dbReference type="CDD" id="cd03220">
    <property type="entry name" value="ABC_KpsT_Wzt"/>
    <property type="match status" value="1"/>
</dbReference>
<dbReference type="PANTHER" id="PTHR46743">
    <property type="entry name" value="TEICHOIC ACIDS EXPORT ATP-BINDING PROTEIN TAGH"/>
    <property type="match status" value="1"/>
</dbReference>
<dbReference type="InterPro" id="IPR017871">
    <property type="entry name" value="ABC_transporter-like_CS"/>
</dbReference>
<evidence type="ECO:0000256" key="2">
    <source>
        <dbReference type="ARBA" id="ARBA00022448"/>
    </source>
</evidence>
<dbReference type="SUPFAM" id="SSF52540">
    <property type="entry name" value="P-loop containing nucleoside triphosphate hydrolases"/>
    <property type="match status" value="1"/>
</dbReference>
<comment type="similarity">
    <text evidence="1">Belongs to the ABC transporter superfamily.</text>
</comment>
<reference evidence="6 7" key="1">
    <citation type="submission" date="2021-08" db="EMBL/GenBank/DDBJ databases">
        <title>Complete genome sequence of Leptospira kobayashii strain E30.</title>
        <authorList>
            <person name="Nakao R."/>
            <person name="Nakamura S."/>
            <person name="Masuzawa T."/>
            <person name="Koizumi N."/>
        </authorList>
    </citation>
    <scope>NUCLEOTIDE SEQUENCE [LARGE SCALE GENOMIC DNA]</scope>
    <source>
        <strain evidence="6 7">E30</strain>
    </source>
</reference>
<dbReference type="Pfam" id="PF00005">
    <property type="entry name" value="ABC_tran"/>
    <property type="match status" value="1"/>
</dbReference>